<sequence>ADGSDRSMSDFDQNDPSKSSPNQRRCHSTGEPEFLVEPWILDEDTAEDNARVLKSSMFPYSGGKRSRMEGFHPDPHWTKRLTPSRSEPNLARGSPRTVPLSVPVTASSSMMESLPTVRRLSTPNLTLVQMVDDDWQSFITAHHGSNEGDEARLRAIFDKYLEQWSTNDVGPYILFAKERTQPKPAQTPSVITEASVPPSSLAAVISGATTAETAPAPLLSDQYLAGFLKLCLRRDAREDRNPCLHIRLVLLPQYRNQRRVMFESIQAALEWMLGPRDLFHDYRCIYIPYEISASRQNSVAMVADADPNPVLISSGIDSQEGAQQQMVLVNRSDFVDVIDRLSQQLTAPEMIQQVINTDIYSTRSDN</sequence>
<reference evidence="2" key="1">
    <citation type="submission" date="2015-04" db="EMBL/GenBank/DDBJ databases">
        <title>The genome sequence of the plant pathogenic Rhizarian Plasmodiophora brassicae reveals insights in its biotrophic life cycle and the origin of chitin synthesis.</title>
        <authorList>
            <person name="Schwelm A."/>
            <person name="Fogelqvist J."/>
            <person name="Knaust A."/>
            <person name="Julke S."/>
            <person name="Lilja T."/>
            <person name="Dhandapani V."/>
            <person name="Bonilla-Rosso G."/>
            <person name="Karlsson M."/>
            <person name="Shevchenko A."/>
            <person name="Choi S.R."/>
            <person name="Kim H.G."/>
            <person name="Park J.Y."/>
            <person name="Lim Y.P."/>
            <person name="Ludwig-Muller J."/>
            <person name="Dixelius C."/>
        </authorList>
    </citation>
    <scope>NUCLEOTIDE SEQUENCE</scope>
    <source>
        <tissue evidence="2">Potato root galls</tissue>
    </source>
</reference>
<evidence type="ECO:0000256" key="1">
    <source>
        <dbReference type="SAM" id="MobiDB-lite"/>
    </source>
</evidence>
<dbReference type="EMBL" id="HACM01001317">
    <property type="protein sequence ID" value="CRZ01759.1"/>
    <property type="molecule type" value="Transcribed_RNA"/>
</dbReference>
<feature type="region of interest" description="Disordered" evidence="1">
    <location>
        <begin position="1"/>
        <end position="38"/>
    </location>
</feature>
<dbReference type="AlphaFoldDB" id="A0A0H5R1S5"/>
<organism evidence="2">
    <name type="scientific">Spongospora subterranea</name>
    <dbReference type="NCBI Taxonomy" id="70186"/>
    <lineage>
        <taxon>Eukaryota</taxon>
        <taxon>Sar</taxon>
        <taxon>Rhizaria</taxon>
        <taxon>Endomyxa</taxon>
        <taxon>Phytomyxea</taxon>
        <taxon>Plasmodiophorida</taxon>
        <taxon>Plasmodiophoridae</taxon>
        <taxon>Spongospora</taxon>
    </lineage>
</organism>
<accession>A0A0H5R1S5</accession>
<feature type="compositionally biased region" description="Polar residues" evidence="1">
    <location>
        <begin position="10"/>
        <end position="23"/>
    </location>
</feature>
<proteinExistence type="predicted"/>
<protein>
    <submittedName>
        <fullName evidence="2">Uncharacterized protein</fullName>
    </submittedName>
</protein>
<name>A0A0H5R1S5_9EUKA</name>
<feature type="non-terminal residue" evidence="2">
    <location>
        <position position="1"/>
    </location>
</feature>
<evidence type="ECO:0000313" key="2">
    <source>
        <dbReference type="EMBL" id="CRZ01759.1"/>
    </source>
</evidence>
<feature type="region of interest" description="Disordered" evidence="1">
    <location>
        <begin position="62"/>
        <end position="101"/>
    </location>
</feature>
<feature type="compositionally biased region" description="Basic and acidic residues" evidence="1">
    <location>
        <begin position="66"/>
        <end position="77"/>
    </location>
</feature>
<feature type="non-terminal residue" evidence="2">
    <location>
        <position position="366"/>
    </location>
</feature>